<dbReference type="PANTHER" id="PTHR43240:SF5">
    <property type="entry name" value="1,4-DIHYDROXY-2-NAPHTHOYL-COA THIOESTERASE 1"/>
    <property type="match status" value="1"/>
</dbReference>
<dbReference type="EMBL" id="DYZF01000135">
    <property type="protein sequence ID" value="HJE51429.1"/>
    <property type="molecule type" value="Genomic_DNA"/>
</dbReference>
<evidence type="ECO:0000256" key="1">
    <source>
        <dbReference type="ARBA" id="ARBA00008324"/>
    </source>
</evidence>
<reference evidence="4" key="1">
    <citation type="journal article" date="2021" name="PeerJ">
        <title>Extensive microbial diversity within the chicken gut microbiome revealed by metagenomics and culture.</title>
        <authorList>
            <person name="Gilroy R."/>
            <person name="Ravi A."/>
            <person name="Getino M."/>
            <person name="Pursley I."/>
            <person name="Horton D.L."/>
            <person name="Alikhan N.F."/>
            <person name="Baker D."/>
            <person name="Gharbi K."/>
            <person name="Hall N."/>
            <person name="Watson M."/>
            <person name="Adriaenssens E.M."/>
            <person name="Foster-Nyarko E."/>
            <person name="Jarju S."/>
            <person name="Secka A."/>
            <person name="Antonio M."/>
            <person name="Oren A."/>
            <person name="Chaudhuri R.R."/>
            <person name="La Ragione R."/>
            <person name="Hildebrand F."/>
            <person name="Pallen M.J."/>
        </authorList>
    </citation>
    <scope>NUCLEOTIDE SEQUENCE</scope>
    <source>
        <strain evidence="4">ChiGjej3B3-7470</strain>
    </source>
</reference>
<dbReference type="Pfam" id="PF03061">
    <property type="entry name" value="4HBT"/>
    <property type="match status" value="1"/>
</dbReference>
<dbReference type="Proteomes" id="UP000712713">
    <property type="component" value="Unassembled WGS sequence"/>
</dbReference>
<feature type="domain" description="Thioesterase" evidence="3">
    <location>
        <begin position="44"/>
        <end position="96"/>
    </location>
</feature>
<protein>
    <submittedName>
        <fullName evidence="4">PaaI family thioesterase</fullName>
    </submittedName>
</protein>
<dbReference type="GO" id="GO:0005829">
    <property type="term" value="C:cytosol"/>
    <property type="evidence" value="ECO:0007669"/>
    <property type="project" value="TreeGrafter"/>
</dbReference>
<reference evidence="4" key="2">
    <citation type="submission" date="2021-09" db="EMBL/GenBank/DDBJ databases">
        <authorList>
            <person name="Gilroy R."/>
        </authorList>
    </citation>
    <scope>NUCLEOTIDE SEQUENCE</scope>
    <source>
        <strain evidence="4">ChiGjej3B3-7470</strain>
    </source>
</reference>
<evidence type="ECO:0000256" key="2">
    <source>
        <dbReference type="ARBA" id="ARBA00022801"/>
    </source>
</evidence>
<proteinExistence type="inferred from homology"/>
<evidence type="ECO:0000259" key="3">
    <source>
        <dbReference type="Pfam" id="PF03061"/>
    </source>
</evidence>
<evidence type="ECO:0000313" key="4">
    <source>
        <dbReference type="EMBL" id="HJE51429.1"/>
    </source>
</evidence>
<name>A0A921EPL5_9ACTN</name>
<dbReference type="NCBIfam" id="TIGR00369">
    <property type="entry name" value="unchar_dom_1"/>
    <property type="match status" value="1"/>
</dbReference>
<dbReference type="PANTHER" id="PTHR43240">
    <property type="entry name" value="1,4-DIHYDROXY-2-NAPHTHOYL-COA THIOESTERASE 1"/>
    <property type="match status" value="1"/>
</dbReference>
<dbReference type="GO" id="GO:0061522">
    <property type="term" value="F:1,4-dihydroxy-2-naphthoyl-CoA thioesterase activity"/>
    <property type="evidence" value="ECO:0007669"/>
    <property type="project" value="TreeGrafter"/>
</dbReference>
<evidence type="ECO:0000313" key="5">
    <source>
        <dbReference type="Proteomes" id="UP000712713"/>
    </source>
</evidence>
<organism evidence="4 5">
    <name type="scientific">Tessaracoccus flavescens</name>
    <dbReference type="NCBI Taxonomy" id="399497"/>
    <lineage>
        <taxon>Bacteria</taxon>
        <taxon>Bacillati</taxon>
        <taxon>Actinomycetota</taxon>
        <taxon>Actinomycetes</taxon>
        <taxon>Propionibacteriales</taxon>
        <taxon>Propionibacteriaceae</taxon>
        <taxon>Tessaracoccus</taxon>
    </lineage>
</organism>
<dbReference type="InterPro" id="IPR029069">
    <property type="entry name" value="HotDog_dom_sf"/>
</dbReference>
<sequence>MNSIPEWADTIVSPLDEKLGLTITELTAERVVGSIPVDGNQQPFGLLHGGASGVVVETLASMGALAHGYPDRVGVGVDLNVTHVRAVRAGRVTGTA</sequence>
<comment type="caution">
    <text evidence="4">The sequence shown here is derived from an EMBL/GenBank/DDBJ whole genome shotgun (WGS) entry which is preliminary data.</text>
</comment>
<dbReference type="InterPro" id="IPR006683">
    <property type="entry name" value="Thioestr_dom"/>
</dbReference>
<dbReference type="AlphaFoldDB" id="A0A921EPL5"/>
<gene>
    <name evidence="4" type="ORF">K8V15_05545</name>
</gene>
<feature type="non-terminal residue" evidence="4">
    <location>
        <position position="96"/>
    </location>
</feature>
<dbReference type="Gene3D" id="3.10.129.10">
    <property type="entry name" value="Hotdog Thioesterase"/>
    <property type="match status" value="1"/>
</dbReference>
<dbReference type="SUPFAM" id="SSF54637">
    <property type="entry name" value="Thioesterase/thiol ester dehydrase-isomerase"/>
    <property type="match status" value="1"/>
</dbReference>
<keyword evidence="2" id="KW-0378">Hydrolase</keyword>
<comment type="similarity">
    <text evidence="1">Belongs to the thioesterase PaaI family.</text>
</comment>
<dbReference type="CDD" id="cd03443">
    <property type="entry name" value="PaaI_thioesterase"/>
    <property type="match status" value="1"/>
</dbReference>
<accession>A0A921EPL5</accession>
<dbReference type="InterPro" id="IPR003736">
    <property type="entry name" value="PAAI_dom"/>
</dbReference>